<name>A0A183AQ19_9TREM</name>
<dbReference type="AlphaFoldDB" id="A0A183AQ19"/>
<keyword evidence="2" id="KW-1185">Reference proteome</keyword>
<dbReference type="Proteomes" id="UP000272942">
    <property type="component" value="Unassembled WGS sequence"/>
</dbReference>
<dbReference type="EMBL" id="UZAN01046851">
    <property type="protein sequence ID" value="VDP84681.1"/>
    <property type="molecule type" value="Genomic_DNA"/>
</dbReference>
<sequence>MVTVEKDLHELVTDPQLRQVIEAISQDQQYRNMQHSTQMKKPVWNQIYLNATGILMKRQRGRKCHVVVIPKQLL</sequence>
<gene>
    <name evidence="1" type="ORF">ECPE_LOCUS9054</name>
</gene>
<reference evidence="1 2" key="2">
    <citation type="submission" date="2018-11" db="EMBL/GenBank/DDBJ databases">
        <authorList>
            <consortium name="Pathogen Informatics"/>
        </authorList>
    </citation>
    <scope>NUCLEOTIDE SEQUENCE [LARGE SCALE GENOMIC DNA]</scope>
    <source>
        <strain evidence="1 2">Egypt</strain>
    </source>
</reference>
<reference evidence="3" key="1">
    <citation type="submission" date="2016-06" db="UniProtKB">
        <authorList>
            <consortium name="WormBaseParasite"/>
        </authorList>
    </citation>
    <scope>IDENTIFICATION</scope>
</reference>
<organism evidence="3">
    <name type="scientific">Echinostoma caproni</name>
    <dbReference type="NCBI Taxonomy" id="27848"/>
    <lineage>
        <taxon>Eukaryota</taxon>
        <taxon>Metazoa</taxon>
        <taxon>Spiralia</taxon>
        <taxon>Lophotrochozoa</taxon>
        <taxon>Platyhelminthes</taxon>
        <taxon>Trematoda</taxon>
        <taxon>Digenea</taxon>
        <taxon>Plagiorchiida</taxon>
        <taxon>Echinostomata</taxon>
        <taxon>Echinostomatoidea</taxon>
        <taxon>Echinostomatidae</taxon>
        <taxon>Echinostoma</taxon>
    </lineage>
</organism>
<evidence type="ECO:0000313" key="2">
    <source>
        <dbReference type="Proteomes" id="UP000272942"/>
    </source>
</evidence>
<accession>A0A183AQ19</accession>
<protein>
    <submittedName>
        <fullName evidence="3">DUF4258 domain-containing protein</fullName>
    </submittedName>
</protein>
<evidence type="ECO:0000313" key="1">
    <source>
        <dbReference type="EMBL" id="VDP84681.1"/>
    </source>
</evidence>
<proteinExistence type="predicted"/>
<dbReference type="WBParaSite" id="ECPE_0000908201-mRNA-1">
    <property type="protein sequence ID" value="ECPE_0000908201-mRNA-1"/>
    <property type="gene ID" value="ECPE_0000908201"/>
</dbReference>
<evidence type="ECO:0000313" key="3">
    <source>
        <dbReference type="WBParaSite" id="ECPE_0000908201-mRNA-1"/>
    </source>
</evidence>